<dbReference type="Proteomes" id="UP000184462">
    <property type="component" value="Unassembled WGS sequence"/>
</dbReference>
<gene>
    <name evidence="2" type="ORF">SAMN05444278_101196</name>
</gene>
<feature type="domain" description="DUF3857" evidence="1">
    <location>
        <begin position="67"/>
        <end position="205"/>
    </location>
</feature>
<evidence type="ECO:0000313" key="3">
    <source>
        <dbReference type="Proteomes" id="UP000184462"/>
    </source>
</evidence>
<protein>
    <recommendedName>
        <fullName evidence="1">DUF3857 domain-containing protein</fullName>
    </recommendedName>
</protein>
<proteinExistence type="predicted"/>
<dbReference type="InterPro" id="IPR024618">
    <property type="entry name" value="DUF3857"/>
</dbReference>
<evidence type="ECO:0000259" key="1">
    <source>
        <dbReference type="Pfam" id="PF12969"/>
    </source>
</evidence>
<dbReference type="AlphaFoldDB" id="A0A1M4SJQ0"/>
<dbReference type="RefSeq" id="WP_073190768.1">
    <property type="nucleotide sequence ID" value="NZ_FQTW01000001.1"/>
</dbReference>
<dbReference type="Gene3D" id="3.10.620.30">
    <property type="match status" value="1"/>
</dbReference>
<organism evidence="2 3">
    <name type="scientific">Psychroflexus salarius</name>
    <dbReference type="NCBI Taxonomy" id="1155689"/>
    <lineage>
        <taxon>Bacteria</taxon>
        <taxon>Pseudomonadati</taxon>
        <taxon>Bacteroidota</taxon>
        <taxon>Flavobacteriia</taxon>
        <taxon>Flavobacteriales</taxon>
        <taxon>Flavobacteriaceae</taxon>
        <taxon>Psychroflexus</taxon>
    </lineage>
</organism>
<dbReference type="STRING" id="1155689.SAMN05444278_101196"/>
<evidence type="ECO:0000313" key="2">
    <source>
        <dbReference type="EMBL" id="SHE32440.1"/>
    </source>
</evidence>
<dbReference type="Gene3D" id="2.60.120.1130">
    <property type="match status" value="1"/>
</dbReference>
<dbReference type="EMBL" id="FQTW01000001">
    <property type="protein sequence ID" value="SHE32440.1"/>
    <property type="molecule type" value="Genomic_DNA"/>
</dbReference>
<dbReference type="Pfam" id="PF12969">
    <property type="entry name" value="DUF3857"/>
    <property type="match status" value="1"/>
</dbReference>
<accession>A0A1M4SJQ0</accession>
<dbReference type="Gene3D" id="2.60.40.3140">
    <property type="match status" value="1"/>
</dbReference>
<reference evidence="2 3" key="1">
    <citation type="submission" date="2016-11" db="EMBL/GenBank/DDBJ databases">
        <authorList>
            <person name="Jaros S."/>
            <person name="Januszkiewicz K."/>
            <person name="Wedrychowicz H."/>
        </authorList>
    </citation>
    <scope>NUCLEOTIDE SEQUENCE [LARGE SCALE GENOMIC DNA]</scope>
    <source>
        <strain evidence="2 3">DSM 25661</strain>
    </source>
</reference>
<keyword evidence="3" id="KW-1185">Reference proteome</keyword>
<name>A0A1M4SJQ0_9FLAO</name>
<sequence length="666" mass="76340">MRFTNFCIFLICVTVSTIAQTDLKKVTINDLKQAVHPTDSTASAAVLFDQGEISFEFTDGWNYIFNKTSRIKIYTKDGLNQADITIPFYVGNSNSDEERVINIKGYVYNLEDGKITRDKIRNRNIYEEEPSELWHLKKLALPNVQEGSVIEISYTIKSPHVTSLPKWTFQKEIPVDFSEFILVSPATYLAYRGYFRGKHSLEKNTDIQDGEFYYRSSNNTGPSNSGKIASKINFTTIIAKNVPKITGENYVNNVSNYQTSVKYEIASVKSLGQTGKRKNFNQTWQDVSKVIMKSDDFGKELSKTKYYEDDIDALISSTSNQLNRLMLIFNHVKSKIKWNNKNRLFCSDKLKRIYKNGEGNSAEINLMLTSMLKYAGIEAYPVVSSTIAKGIPFSPTISGFNYVTSLAIIDNKTYHLDATEPYSAPNVLPKRVLNWIGRIIYSEEQSEQFDLMPKSPSKINTNLTGILKDNGVLQGQVREVFYENYALGYRTSRSNMPLEKQVERLKENYEGIDDVSNYTNKYIKDLSKPVMRSYKFKTTNSFSDVIGDKIYITPMLFFKTSENPFKDKTRNYPIDFTYPRSLRQTFNISIPDGYTIDYVPEKKVIGLPNKIGTYQYLVMASEDKIQLTVIFNINASILPSEYYESLKELYQSIVDKENEKIVLSKV</sequence>
<dbReference type="OrthoDB" id="98874at2"/>